<protein>
    <recommendedName>
        <fullName evidence="5">Lipoprotein</fullName>
    </recommendedName>
</protein>
<keyword evidence="4" id="KW-1185">Reference proteome</keyword>
<gene>
    <name evidence="3" type="ORF">JQ615_14875</name>
</gene>
<accession>A0ABS5FIU8</accession>
<comment type="caution">
    <text evidence="3">The sequence shown here is derived from an EMBL/GenBank/DDBJ whole genome shotgun (WGS) entry which is preliminary data.</text>
</comment>
<dbReference type="Proteomes" id="UP001315278">
    <property type="component" value="Unassembled WGS sequence"/>
</dbReference>
<evidence type="ECO:0000256" key="2">
    <source>
        <dbReference type="SAM" id="SignalP"/>
    </source>
</evidence>
<dbReference type="PROSITE" id="PS51257">
    <property type="entry name" value="PROKAR_LIPOPROTEIN"/>
    <property type="match status" value="1"/>
</dbReference>
<evidence type="ECO:0000256" key="1">
    <source>
        <dbReference type="SAM" id="MobiDB-lite"/>
    </source>
</evidence>
<feature type="signal peptide" evidence="2">
    <location>
        <begin position="1"/>
        <end position="33"/>
    </location>
</feature>
<feature type="region of interest" description="Disordered" evidence="1">
    <location>
        <begin position="160"/>
        <end position="200"/>
    </location>
</feature>
<evidence type="ECO:0000313" key="4">
    <source>
        <dbReference type="Proteomes" id="UP001315278"/>
    </source>
</evidence>
<name>A0ABS5FIU8_9BRAD</name>
<evidence type="ECO:0008006" key="5">
    <source>
        <dbReference type="Google" id="ProtNLM"/>
    </source>
</evidence>
<proteinExistence type="predicted"/>
<sequence>MGVRSIVRDATFSRKSLLALLVLAPGLAGCSSASDLMSRDAEWFSRPGRLFIRNISIESPPLTPDKPVTNDDLVSADGSCPGMAPPPGAADANALADGAAGAPPPQPQLTGHVALGHTECDVVRGIGAPDSVNLSSGPGGNRVAVVTWARGARAGIYTFTSGRLTSVERGPDPEPEPKAKAAKPKKKKPAATKPPATSNG</sequence>
<feature type="region of interest" description="Disordered" evidence="1">
    <location>
        <begin position="82"/>
        <end position="105"/>
    </location>
</feature>
<feature type="compositionally biased region" description="Basic and acidic residues" evidence="1">
    <location>
        <begin position="169"/>
        <end position="179"/>
    </location>
</feature>
<evidence type="ECO:0000313" key="3">
    <source>
        <dbReference type="EMBL" id="MBR0796676.1"/>
    </source>
</evidence>
<dbReference type="EMBL" id="JAFCJH010000013">
    <property type="protein sequence ID" value="MBR0796676.1"/>
    <property type="molecule type" value="Genomic_DNA"/>
</dbReference>
<feature type="compositionally biased region" description="Basic residues" evidence="1">
    <location>
        <begin position="180"/>
        <end position="190"/>
    </location>
</feature>
<reference evidence="4" key="1">
    <citation type="journal article" date="2021" name="ISME J.">
        <title>Evolutionary origin and ecological implication of a unique nif island in free-living Bradyrhizobium lineages.</title>
        <authorList>
            <person name="Tao J."/>
        </authorList>
    </citation>
    <scope>NUCLEOTIDE SEQUENCE [LARGE SCALE GENOMIC DNA]</scope>
    <source>
        <strain evidence="4">SZCCT0434</strain>
    </source>
</reference>
<keyword evidence="2" id="KW-0732">Signal</keyword>
<organism evidence="3 4">
    <name type="scientific">Bradyrhizobium jicamae</name>
    <dbReference type="NCBI Taxonomy" id="280332"/>
    <lineage>
        <taxon>Bacteria</taxon>
        <taxon>Pseudomonadati</taxon>
        <taxon>Pseudomonadota</taxon>
        <taxon>Alphaproteobacteria</taxon>
        <taxon>Hyphomicrobiales</taxon>
        <taxon>Nitrobacteraceae</taxon>
        <taxon>Bradyrhizobium</taxon>
    </lineage>
</organism>
<dbReference type="RefSeq" id="WP_212396144.1">
    <property type="nucleotide sequence ID" value="NZ_JAFCJH010000013.1"/>
</dbReference>
<feature type="compositionally biased region" description="Low complexity" evidence="1">
    <location>
        <begin position="191"/>
        <end position="200"/>
    </location>
</feature>
<feature type="compositionally biased region" description="Low complexity" evidence="1">
    <location>
        <begin position="89"/>
        <end position="101"/>
    </location>
</feature>
<feature type="chain" id="PRO_5046858426" description="Lipoprotein" evidence="2">
    <location>
        <begin position="34"/>
        <end position="200"/>
    </location>
</feature>